<keyword evidence="4" id="KW-0297">G-protein coupled receptor</keyword>
<accession>A0A643C9B7</accession>
<dbReference type="PROSITE" id="PS50262">
    <property type="entry name" value="G_PROTEIN_RECEP_F1_2"/>
    <property type="match status" value="1"/>
</dbReference>
<keyword evidence="12" id="KW-1185">Reference proteome</keyword>
<dbReference type="PANTHER" id="PTHR24225:SF27">
    <property type="entry name" value="G-PROTEIN COUPLED RECEPTOR 32-RELATED"/>
    <property type="match status" value="1"/>
</dbReference>
<gene>
    <name evidence="11" type="ORF">E2I00_005836</name>
</gene>
<dbReference type="SUPFAM" id="SSF81321">
    <property type="entry name" value="Family A G protein-coupled receptor-like"/>
    <property type="match status" value="2"/>
</dbReference>
<evidence type="ECO:0000256" key="3">
    <source>
        <dbReference type="ARBA" id="ARBA00022989"/>
    </source>
</evidence>
<proteinExistence type="inferred from homology"/>
<dbReference type="AlphaFoldDB" id="A0A643C9B7"/>
<reference evidence="11 12" key="1">
    <citation type="journal article" date="2019" name="PLoS ONE">
        <title>Genomic analyses reveal an absence of contemporary introgressive admixture between fin whales and blue whales, despite known hybrids.</title>
        <authorList>
            <person name="Westbury M.V."/>
            <person name="Petersen B."/>
            <person name="Lorenzen E.D."/>
        </authorList>
    </citation>
    <scope>NUCLEOTIDE SEQUENCE [LARGE SCALE GENOMIC DNA]</scope>
    <source>
        <strain evidence="11">FinWhale-01</strain>
    </source>
</reference>
<dbReference type="PRINTS" id="PR00237">
    <property type="entry name" value="GPCRRHODOPSN"/>
</dbReference>
<dbReference type="Pfam" id="PF00001">
    <property type="entry name" value="7tm_1"/>
    <property type="match status" value="1"/>
</dbReference>
<evidence type="ECO:0000256" key="2">
    <source>
        <dbReference type="ARBA" id="ARBA00022692"/>
    </source>
</evidence>
<dbReference type="EMBL" id="SGJD01002138">
    <property type="protein sequence ID" value="KAB0396558.1"/>
    <property type="molecule type" value="Genomic_DNA"/>
</dbReference>
<dbReference type="GO" id="GO:0004875">
    <property type="term" value="F:complement receptor activity"/>
    <property type="evidence" value="ECO:0007669"/>
    <property type="project" value="TreeGrafter"/>
</dbReference>
<dbReference type="GO" id="GO:0006954">
    <property type="term" value="P:inflammatory response"/>
    <property type="evidence" value="ECO:0007669"/>
    <property type="project" value="TreeGrafter"/>
</dbReference>
<feature type="transmembrane region" description="Helical" evidence="9">
    <location>
        <begin position="54"/>
        <end position="79"/>
    </location>
</feature>
<evidence type="ECO:0000256" key="9">
    <source>
        <dbReference type="SAM" id="Phobius"/>
    </source>
</evidence>
<dbReference type="GO" id="GO:0007204">
    <property type="term" value="P:positive regulation of cytosolic calcium ion concentration"/>
    <property type="evidence" value="ECO:0007669"/>
    <property type="project" value="TreeGrafter"/>
</dbReference>
<keyword evidence="5 9" id="KW-0472">Membrane</keyword>
<keyword evidence="3 9" id="KW-1133">Transmembrane helix</keyword>
<dbReference type="InterPro" id="IPR000276">
    <property type="entry name" value="GPCR_Rhodpsn"/>
</dbReference>
<comment type="caution">
    <text evidence="11">The sequence shown here is derived from an EMBL/GenBank/DDBJ whole genome shotgun (WGS) entry which is preliminary data.</text>
</comment>
<dbReference type="GO" id="GO:0005886">
    <property type="term" value="C:plasma membrane"/>
    <property type="evidence" value="ECO:0007669"/>
    <property type="project" value="TreeGrafter"/>
</dbReference>
<evidence type="ECO:0000256" key="8">
    <source>
        <dbReference type="ARBA" id="ARBA00025736"/>
    </source>
</evidence>
<evidence type="ECO:0000256" key="7">
    <source>
        <dbReference type="ARBA" id="ARBA00023224"/>
    </source>
</evidence>
<feature type="domain" description="G-protein coupled receptors family 1 profile" evidence="10">
    <location>
        <begin position="35"/>
        <end position="113"/>
    </location>
</feature>
<organism evidence="11 12">
    <name type="scientific">Balaenoptera physalus</name>
    <name type="common">Fin whale</name>
    <name type="synonym">Balaena physalus</name>
    <dbReference type="NCBI Taxonomy" id="9770"/>
    <lineage>
        <taxon>Eukaryota</taxon>
        <taxon>Metazoa</taxon>
        <taxon>Chordata</taxon>
        <taxon>Craniata</taxon>
        <taxon>Vertebrata</taxon>
        <taxon>Euteleostomi</taxon>
        <taxon>Mammalia</taxon>
        <taxon>Eutheria</taxon>
        <taxon>Laurasiatheria</taxon>
        <taxon>Artiodactyla</taxon>
        <taxon>Whippomorpha</taxon>
        <taxon>Cetacea</taxon>
        <taxon>Mysticeti</taxon>
        <taxon>Balaenopteridae</taxon>
        <taxon>Balaenoptera</taxon>
    </lineage>
</organism>
<dbReference type="Gene3D" id="1.20.1070.10">
    <property type="entry name" value="Rhodopsin 7-helix transmembrane proteins"/>
    <property type="match status" value="2"/>
</dbReference>
<feature type="transmembrane region" description="Helical" evidence="9">
    <location>
        <begin position="180"/>
        <end position="203"/>
    </location>
</feature>
<evidence type="ECO:0000256" key="4">
    <source>
        <dbReference type="ARBA" id="ARBA00023040"/>
    </source>
</evidence>
<evidence type="ECO:0000259" key="10">
    <source>
        <dbReference type="PROSITE" id="PS50262"/>
    </source>
</evidence>
<keyword evidence="6" id="KW-0675">Receptor</keyword>
<dbReference type="Proteomes" id="UP000437017">
    <property type="component" value="Unassembled WGS sequence"/>
</dbReference>
<evidence type="ECO:0000256" key="5">
    <source>
        <dbReference type="ARBA" id="ARBA00023136"/>
    </source>
</evidence>
<evidence type="ECO:0000313" key="12">
    <source>
        <dbReference type="Proteomes" id="UP000437017"/>
    </source>
</evidence>
<keyword evidence="2 9" id="KW-0812">Transmembrane</keyword>
<protein>
    <recommendedName>
        <fullName evidence="10">G-protein coupled receptors family 1 profile domain-containing protein</fullName>
    </recommendedName>
</protein>
<name>A0A643C9B7_BALPH</name>
<dbReference type="PANTHER" id="PTHR24225">
    <property type="entry name" value="CHEMOTACTIC RECEPTOR"/>
    <property type="match status" value="1"/>
</dbReference>
<evidence type="ECO:0000256" key="1">
    <source>
        <dbReference type="ARBA" id="ARBA00004141"/>
    </source>
</evidence>
<evidence type="ECO:0000313" key="11">
    <source>
        <dbReference type="EMBL" id="KAB0396558.1"/>
    </source>
</evidence>
<dbReference type="InterPro" id="IPR000826">
    <property type="entry name" value="Formyl_rcpt-rel"/>
</dbReference>
<feature type="transmembrane region" description="Helical" evidence="9">
    <location>
        <begin position="91"/>
        <end position="112"/>
    </location>
</feature>
<dbReference type="GO" id="GO:0007200">
    <property type="term" value="P:phospholipase C-activating G protein-coupled receptor signaling pathway"/>
    <property type="evidence" value="ECO:0007669"/>
    <property type="project" value="TreeGrafter"/>
</dbReference>
<comment type="subcellular location">
    <subcellularLocation>
        <location evidence="1">Membrane</location>
        <topology evidence="1">Multi-pass membrane protein</topology>
    </subcellularLocation>
</comment>
<feature type="transmembrane region" description="Helical" evidence="9">
    <location>
        <begin position="20"/>
        <end position="42"/>
    </location>
</feature>
<sequence length="224" mass="24878">MNSTSAPKCHPQEMECLHQLTTVIASVSFVVGVVANGLVLWMTVFQMPRTLTTIWFFNLALADVTVLLSLLITIQSIAIGQWLLNDVACKLYMTFLALSFFTSICLLVLISLDLSGFEEENDCDHHSPPVGFLGALGDHQYLCPPHLHQVPAGGLGPCQPAKRLLLVLQPQNEPDPKMLLILWATFSLGCFNSCLNPFLYVFIGRDCQEKFFPVFAFCLGQSIW</sequence>
<dbReference type="GO" id="GO:0004982">
    <property type="term" value="F:N-formyl peptide receptor activity"/>
    <property type="evidence" value="ECO:0007669"/>
    <property type="project" value="TreeGrafter"/>
</dbReference>
<dbReference type="OrthoDB" id="6088892at2759"/>
<comment type="similarity">
    <text evidence="8">Belongs to the chemokine-like receptor (CMKLR) family.</text>
</comment>
<keyword evidence="7" id="KW-0807">Transducer</keyword>
<evidence type="ECO:0000256" key="6">
    <source>
        <dbReference type="ARBA" id="ARBA00023170"/>
    </source>
</evidence>
<dbReference type="InterPro" id="IPR017452">
    <property type="entry name" value="GPCR_Rhodpsn_7TM"/>
</dbReference>